<sequence length="506" mass="56984">MKFNTKAKGSNQITNYEGAPAYKISATLELYTAVVTTSLSKTFYEGDGLKRIARLRELIKKNDPLFVAQLAVYAREKMYLRSVPLVLVVELAKVHNGDDLISRLVSRVVKRADEIAELLAYYQAANQRQGTKKLNRLSKQLQRGLALAFNKFDEYQFAKYNRPNEVKLRDALFLVHPKAKDDAQQSLFDKIVNDGLEIPYTWETQLSELGQQKFANDSEKASAFRAKWQELIDSQRLGYMALMRNLRNMLEAGISTEHLAKVATRLSDPAQVARAKQLPFRFLSAYRELKSVKSPRVSKVLEALEAAILASTQNLKGFDENTDVLIACDTSGSMCGPISPRSSVQMYDIGLVLGMLLQSNCQSVMSGIFGDRWKIINLPRKQVLANADALRNRMGEVGYSTNGYLVIKDLIKRKQKVDKVMIFTDCQLWNSHYSGESIAKYWAQYKKIAPNAKLYLFDLAGYGQSPLEIKKDDVALIAGWSDKVFEILEALENGQSAVSEIKNTVI</sequence>
<evidence type="ECO:0000256" key="5">
    <source>
        <dbReference type="ARBA" id="ARBA00022884"/>
    </source>
</evidence>
<evidence type="ECO:0000256" key="6">
    <source>
        <dbReference type="ARBA" id="ARBA00023274"/>
    </source>
</evidence>
<dbReference type="InterPro" id="IPR040322">
    <property type="entry name" value="TROVE2"/>
</dbReference>
<comment type="caution">
    <text evidence="8">The sequence shown here is derived from an EMBL/GenBank/DDBJ whole genome shotgun (WGS) entry which is preliminary data.</text>
</comment>
<evidence type="ECO:0000259" key="7">
    <source>
        <dbReference type="PROSITE" id="PS50988"/>
    </source>
</evidence>
<keyword evidence="9" id="KW-1185">Reference proteome</keyword>
<evidence type="ECO:0000256" key="1">
    <source>
        <dbReference type="ARBA" id="ARBA00004496"/>
    </source>
</evidence>
<dbReference type="SUPFAM" id="SSF140864">
    <property type="entry name" value="TROVE domain-like"/>
    <property type="match status" value="1"/>
</dbReference>
<gene>
    <name evidence="8" type="ORF">M23134_03990</name>
</gene>
<dbReference type="SUPFAM" id="SSF53300">
    <property type="entry name" value="vWA-like"/>
    <property type="match status" value="1"/>
</dbReference>
<proteinExistence type="inferred from homology"/>
<keyword evidence="6 8" id="KW-0687">Ribonucleoprotein</keyword>
<comment type="subcellular location">
    <subcellularLocation>
        <location evidence="1">Cytoplasm</location>
    </subcellularLocation>
</comment>
<dbReference type="InterPro" id="IPR008858">
    <property type="entry name" value="TROVE_dom"/>
</dbReference>
<keyword evidence="4" id="KW-0479">Metal-binding</keyword>
<dbReference type="GO" id="GO:1990904">
    <property type="term" value="C:ribonucleoprotein complex"/>
    <property type="evidence" value="ECO:0007669"/>
    <property type="project" value="UniProtKB-KW"/>
</dbReference>
<dbReference type="InterPro" id="IPR037214">
    <property type="entry name" value="TROVE_dom_sf"/>
</dbReference>
<dbReference type="OrthoDB" id="208855at2"/>
<keyword evidence="5" id="KW-0694">RNA-binding</keyword>
<dbReference type="PROSITE" id="PS50988">
    <property type="entry name" value="TROVE"/>
    <property type="match status" value="1"/>
</dbReference>
<evidence type="ECO:0000256" key="4">
    <source>
        <dbReference type="ARBA" id="ARBA00022723"/>
    </source>
</evidence>
<comment type="similarity">
    <text evidence="2">Belongs to the Ro 60 kDa family.</text>
</comment>
<evidence type="ECO:0000313" key="8">
    <source>
        <dbReference type="EMBL" id="EAY28427.1"/>
    </source>
</evidence>
<name>A1ZMP7_MICM2</name>
<evidence type="ECO:0000256" key="3">
    <source>
        <dbReference type="ARBA" id="ARBA00022490"/>
    </source>
</evidence>
<dbReference type="PANTHER" id="PTHR14202:SF0">
    <property type="entry name" value="RNA-BINDING PROTEIN RO60"/>
    <property type="match status" value="1"/>
</dbReference>
<evidence type="ECO:0000256" key="2">
    <source>
        <dbReference type="ARBA" id="ARBA00007814"/>
    </source>
</evidence>
<dbReference type="GO" id="GO:0046872">
    <property type="term" value="F:metal ion binding"/>
    <property type="evidence" value="ECO:0007669"/>
    <property type="project" value="UniProtKB-KW"/>
</dbReference>
<accession>A1ZMP7</accession>
<feature type="domain" description="TROVE" evidence="7">
    <location>
        <begin position="13"/>
        <end position="320"/>
    </location>
</feature>
<dbReference type="Proteomes" id="UP000004095">
    <property type="component" value="Unassembled WGS sequence"/>
</dbReference>
<dbReference type="Gene3D" id="3.40.50.410">
    <property type="entry name" value="von Willebrand factor, type A domain"/>
    <property type="match status" value="1"/>
</dbReference>
<protein>
    <submittedName>
        <fullName evidence="8">Putative ribonucleoprotein-related protein</fullName>
    </submittedName>
</protein>
<dbReference type="PANTHER" id="PTHR14202">
    <property type="entry name" value="60 KDA RIBONUCLEOPROTEIN SSA/RO"/>
    <property type="match status" value="1"/>
</dbReference>
<dbReference type="Pfam" id="PF05731">
    <property type="entry name" value="TROVE"/>
    <property type="match status" value="2"/>
</dbReference>
<dbReference type="EMBL" id="AAWS01000016">
    <property type="protein sequence ID" value="EAY28427.1"/>
    <property type="molecule type" value="Genomic_DNA"/>
</dbReference>
<dbReference type="RefSeq" id="WP_002698162.1">
    <property type="nucleotide sequence ID" value="NZ_AAWS01000016.1"/>
</dbReference>
<dbReference type="eggNOG" id="COG2304">
    <property type="taxonomic scope" value="Bacteria"/>
</dbReference>
<dbReference type="GO" id="GO:0003723">
    <property type="term" value="F:RNA binding"/>
    <property type="evidence" value="ECO:0007669"/>
    <property type="project" value="UniProtKB-KW"/>
</dbReference>
<dbReference type="InterPro" id="IPR036465">
    <property type="entry name" value="vWFA_dom_sf"/>
</dbReference>
<evidence type="ECO:0000313" key="9">
    <source>
        <dbReference type="Proteomes" id="UP000004095"/>
    </source>
</evidence>
<reference evidence="8 9" key="1">
    <citation type="submission" date="2007-01" db="EMBL/GenBank/DDBJ databases">
        <authorList>
            <person name="Haygood M."/>
            <person name="Podell S."/>
            <person name="Anderson C."/>
            <person name="Hopkinson B."/>
            <person name="Roe K."/>
            <person name="Barbeau K."/>
            <person name="Gaasterland T."/>
            <person name="Ferriera S."/>
            <person name="Johnson J."/>
            <person name="Kravitz S."/>
            <person name="Beeson K."/>
            <person name="Sutton G."/>
            <person name="Rogers Y.-H."/>
            <person name="Friedman R."/>
            <person name="Frazier M."/>
            <person name="Venter J.C."/>
        </authorList>
    </citation>
    <scope>NUCLEOTIDE SEQUENCE [LARGE SCALE GENOMIC DNA]</scope>
    <source>
        <strain evidence="8 9">ATCC 23134</strain>
    </source>
</reference>
<dbReference type="GO" id="GO:0005737">
    <property type="term" value="C:cytoplasm"/>
    <property type="evidence" value="ECO:0007669"/>
    <property type="project" value="UniProtKB-SubCell"/>
</dbReference>
<organism evidence="8 9">
    <name type="scientific">Microscilla marina ATCC 23134</name>
    <dbReference type="NCBI Taxonomy" id="313606"/>
    <lineage>
        <taxon>Bacteria</taxon>
        <taxon>Pseudomonadati</taxon>
        <taxon>Bacteroidota</taxon>
        <taxon>Cytophagia</taxon>
        <taxon>Cytophagales</taxon>
        <taxon>Microscillaceae</taxon>
        <taxon>Microscilla</taxon>
    </lineage>
</organism>
<keyword evidence="3" id="KW-0963">Cytoplasm</keyword>
<dbReference type="AlphaFoldDB" id="A1ZMP7"/>